<comment type="caution">
    <text evidence="1">The sequence shown here is derived from an EMBL/GenBank/DDBJ whole genome shotgun (WGS) entry which is preliminary data.</text>
</comment>
<protein>
    <recommendedName>
        <fullName evidence="3">Diacylglycerol O-acyltransferase</fullName>
    </recommendedName>
</protein>
<accession>A0A4R5WL88</accession>
<reference evidence="1 2" key="1">
    <citation type="submission" date="2019-01" db="EMBL/GenBank/DDBJ databases">
        <title>High-quality-draft genome sequences of five non-tuberculosis mycobacteriaceae isolated from a nosocomial environment.</title>
        <authorList>
            <person name="Tiago I."/>
            <person name="Alarico S."/>
            <person name="Pereira S.G."/>
            <person name="Coelho C."/>
            <person name="Maranha A."/>
            <person name="Empadinhas N."/>
        </authorList>
    </citation>
    <scope>NUCLEOTIDE SEQUENCE [LARGE SCALE GENOMIC DNA]</scope>
    <source>
        <strain evidence="1 2">24AIII</strain>
    </source>
</reference>
<sequence>MRDMTVADNTIDLGDQASFTGLRALGRGPLIQYTWIYEHPVDLDGLRRLHRNLGSGGLLGRRIERSPLPFGRHRWVRSTGPVDLDVAPGTRPVAEVNDWVNERGYIPVDPEHGPPWHLGVQQLEGGGAAVSLVVSHTVGDGLAIAEAVADAVNGSPRDLGYPIAGARTRRDALREDLRQTVRAVPSWFKAVVGAAKIARDQKGDLAASAKSVSAPVSSGITTPVTPPFVTIHVEIEEWYQRAKALGGTSNVMFAALAARVGQVVGRLGDDGRAMLSFPVNIRTEGDTRGNALSTITVMADPEKVSTDLSELRGDIRRELAGVDEWTRMMLTPLPLTPLVPKFAVRRLEKMVLKVGKPIGCSNLGVFPPAFNRPDGTDADNFHARLVEPGLTPVDLERLNGHLFLVLCQTPTSMIVTVTAWEPGESNTKAALADSTRKALDELGLTGTVD</sequence>
<dbReference type="Proteomes" id="UP000294929">
    <property type="component" value="Unassembled WGS sequence"/>
</dbReference>
<evidence type="ECO:0000313" key="1">
    <source>
        <dbReference type="EMBL" id="TDK91855.1"/>
    </source>
</evidence>
<evidence type="ECO:0000313" key="2">
    <source>
        <dbReference type="Proteomes" id="UP000294929"/>
    </source>
</evidence>
<dbReference type="SUPFAM" id="SSF52777">
    <property type="entry name" value="CoA-dependent acyltransferases"/>
    <property type="match status" value="1"/>
</dbReference>
<gene>
    <name evidence="1" type="ORF">EUA03_06400</name>
</gene>
<proteinExistence type="predicted"/>
<name>A0A4R5WL88_MYCMU</name>
<dbReference type="EMBL" id="SDLO01000004">
    <property type="protein sequence ID" value="TDK91855.1"/>
    <property type="molecule type" value="Genomic_DNA"/>
</dbReference>
<evidence type="ECO:0008006" key="3">
    <source>
        <dbReference type="Google" id="ProtNLM"/>
    </source>
</evidence>
<dbReference type="AlphaFoldDB" id="A0A4R5WL88"/>
<organism evidence="1 2">
    <name type="scientific">Mycolicibacterium mucogenicum</name>
    <name type="common">Mycobacterium mucogenicum</name>
    <dbReference type="NCBI Taxonomy" id="56689"/>
    <lineage>
        <taxon>Bacteria</taxon>
        <taxon>Bacillati</taxon>
        <taxon>Actinomycetota</taxon>
        <taxon>Actinomycetes</taxon>
        <taxon>Mycobacteriales</taxon>
        <taxon>Mycobacteriaceae</taxon>
        <taxon>Mycolicibacterium</taxon>
    </lineage>
</organism>